<sequence length="212" mass="24768">MAKAILLDFTVKNQRHLYIGYGKSIVISPWKGYDPRDDDWCCTRCNTQNHGKHLCFGCNRPHFLNAEQLEQLQKCKQSGLQVREKVAIGEYTEDNLHSHTKYLDFEYSKRSLDEITDQIILEKFNYNTNLIESNLQHLNIKQGEKILVSPWKGHDPRDDDWCCTLCNSHNYARHLCVRCNKPHVLNAEQLEQLQKCNASGSQMWEKVAMENI</sequence>
<proteinExistence type="predicted"/>
<dbReference type="WBParaSite" id="jg16795">
    <property type="protein sequence ID" value="jg16795"/>
    <property type="gene ID" value="jg16795"/>
</dbReference>
<organism evidence="1 2">
    <name type="scientific">Ditylenchus dipsaci</name>
    <dbReference type="NCBI Taxonomy" id="166011"/>
    <lineage>
        <taxon>Eukaryota</taxon>
        <taxon>Metazoa</taxon>
        <taxon>Ecdysozoa</taxon>
        <taxon>Nematoda</taxon>
        <taxon>Chromadorea</taxon>
        <taxon>Rhabditida</taxon>
        <taxon>Tylenchina</taxon>
        <taxon>Tylenchomorpha</taxon>
        <taxon>Sphaerularioidea</taxon>
        <taxon>Anguinidae</taxon>
        <taxon>Anguininae</taxon>
        <taxon>Ditylenchus</taxon>
    </lineage>
</organism>
<dbReference type="Proteomes" id="UP000887574">
    <property type="component" value="Unplaced"/>
</dbReference>
<protein>
    <submittedName>
        <fullName evidence="2">RanBP2-type domain-containing protein</fullName>
    </submittedName>
</protein>
<accession>A0A915D7E7</accession>
<evidence type="ECO:0000313" key="2">
    <source>
        <dbReference type="WBParaSite" id="jg16795"/>
    </source>
</evidence>
<evidence type="ECO:0000313" key="1">
    <source>
        <dbReference type="Proteomes" id="UP000887574"/>
    </source>
</evidence>
<keyword evidence="1" id="KW-1185">Reference proteome</keyword>
<dbReference type="AlphaFoldDB" id="A0A915D7E7"/>
<reference evidence="2" key="1">
    <citation type="submission" date="2022-11" db="UniProtKB">
        <authorList>
            <consortium name="WormBaseParasite"/>
        </authorList>
    </citation>
    <scope>IDENTIFICATION</scope>
</reference>
<name>A0A915D7E7_9BILA</name>